<dbReference type="InterPro" id="IPR044505">
    <property type="entry name" value="GlgX_Isoamylase_N_E_set"/>
</dbReference>
<dbReference type="GO" id="GO:0004553">
    <property type="term" value="F:hydrolase activity, hydrolyzing O-glycosyl compounds"/>
    <property type="evidence" value="ECO:0007669"/>
    <property type="project" value="InterPro"/>
</dbReference>
<evidence type="ECO:0000256" key="1">
    <source>
        <dbReference type="ARBA" id="ARBA00008061"/>
    </source>
</evidence>
<dbReference type="InterPro" id="IPR017853">
    <property type="entry name" value="GH"/>
</dbReference>
<protein>
    <recommendedName>
        <fullName evidence="2">Glycosyl hydrolase family 13 catalytic domain-containing protein</fullName>
    </recommendedName>
</protein>
<dbReference type="Pfam" id="PF02922">
    <property type="entry name" value="CBM_48"/>
    <property type="match status" value="1"/>
</dbReference>
<keyword evidence="4" id="KW-1185">Reference proteome</keyword>
<dbReference type="SUPFAM" id="SSF51011">
    <property type="entry name" value="Glycosyl hydrolase domain"/>
    <property type="match status" value="1"/>
</dbReference>
<evidence type="ECO:0000259" key="2">
    <source>
        <dbReference type="SMART" id="SM00642"/>
    </source>
</evidence>
<dbReference type="AlphaFoldDB" id="A0AAQ3P1I9"/>
<gene>
    <name evidence="3" type="ORF">V8G54_007262</name>
</gene>
<dbReference type="Gene3D" id="2.60.40.10">
    <property type="entry name" value="Immunoglobulins"/>
    <property type="match status" value="1"/>
</dbReference>
<dbReference type="Gene3D" id="2.60.40.1180">
    <property type="entry name" value="Golgi alpha-mannosidase II"/>
    <property type="match status" value="1"/>
</dbReference>
<feature type="domain" description="Glycosyl hydrolase family 13 catalytic" evidence="2">
    <location>
        <begin position="348"/>
        <end position="809"/>
    </location>
</feature>
<evidence type="ECO:0000313" key="3">
    <source>
        <dbReference type="EMBL" id="WVZ19940.1"/>
    </source>
</evidence>
<dbReference type="CDD" id="cd02856">
    <property type="entry name" value="E_set_GDE_Isoamylase_N"/>
    <property type="match status" value="1"/>
</dbReference>
<sequence>MCNIQRNQLSCIHLRTGRCAVPNLTAKVLRWFMRSVVMSEIFYTEKDACPNNATPDRIPPSRSRLYSQTTVHVSDMNFALLASLPHYSAVQKSHPNPHFSLRCFPQETTPAAVLSPEIRQSVAQELSFGFIVRPVRFMKQASGSITSDEHGVFSETMDRSKHRTPNAYGGRAQEGVLEEESSKVIESRPSWKTFPGQAFPLGVSEADSGINFSIFSRHATAVTLCLVLPERASIGTLNGGMIEMVLDPDLNKTGDIWHICIEDLPRSNVLYGYRIDGPQDWGKGHRFDSNIVLVDPYAKLVEGRRYFGDISMKLSKFLGTYDFDSLPFDWGENYKLPNIPEKDLVIYEMNVRAFTIDESSGLDSNIRGSYLGVIEKIPHLLELGINAVELLPVFEFDELEFQRRQNPRDHMINTWGYSTINFFSPMSRYASAGGGSVNASREFKEMVKALHSSGIEVILDVVYNHTNEADDANPYTTSFRGIDNKVYYMLDNNGQLLNFSGCGLVGLFGPMRFLGHVPIGLGRIPVDWAKFDVVYACVGTCSPLMNRKSADHEFEQLFFCPQPEVPNPIFLWPPGKSSSSLGLLVNWSRPKLESVNFKARHVWLSPLSMQAIAKDAVLSRCKIIAEPWDCGGLYLVGSFPNWDRWAEWNGKYRDDVRKFIKGDYGVKGSFATRVAGSSDLYSVNKRRPYHSINFVIAHDGFTLRDLVSYNLKHNEANGEGGNDGSNDNFSWNCGFEGRETDDASIRALRSRQMKNFHLALMISQGTPMMLMGDEYGHTRNGNNNSYGHDTAINNFLWDQLDARKSDHFRFFSKVIKYRHAHEVFSHESFLSKNEITWHEDNWDNHDSRFLAFTLHERSGADVYLAFNAHDYFIKALLPTPPEKRKWFRVKLYCDENMPNEILDAKRECPSSRLKRDRNIPKGWDWYIQD</sequence>
<dbReference type="InterPro" id="IPR006047">
    <property type="entry name" value="GH13_cat_dom"/>
</dbReference>
<organism evidence="3 4">
    <name type="scientific">Vigna mungo</name>
    <name type="common">Black gram</name>
    <name type="synonym">Phaseolus mungo</name>
    <dbReference type="NCBI Taxonomy" id="3915"/>
    <lineage>
        <taxon>Eukaryota</taxon>
        <taxon>Viridiplantae</taxon>
        <taxon>Streptophyta</taxon>
        <taxon>Embryophyta</taxon>
        <taxon>Tracheophyta</taxon>
        <taxon>Spermatophyta</taxon>
        <taxon>Magnoliopsida</taxon>
        <taxon>eudicotyledons</taxon>
        <taxon>Gunneridae</taxon>
        <taxon>Pentapetalae</taxon>
        <taxon>rosids</taxon>
        <taxon>fabids</taxon>
        <taxon>Fabales</taxon>
        <taxon>Fabaceae</taxon>
        <taxon>Papilionoideae</taxon>
        <taxon>50 kb inversion clade</taxon>
        <taxon>NPAAA clade</taxon>
        <taxon>indigoferoid/millettioid clade</taxon>
        <taxon>Phaseoleae</taxon>
        <taxon>Vigna</taxon>
    </lineage>
</organism>
<dbReference type="Pfam" id="PF00128">
    <property type="entry name" value="Alpha-amylase"/>
    <property type="match status" value="1"/>
</dbReference>
<dbReference type="PANTHER" id="PTHR43002">
    <property type="entry name" value="GLYCOGEN DEBRANCHING ENZYME"/>
    <property type="match status" value="1"/>
</dbReference>
<dbReference type="InterPro" id="IPR013783">
    <property type="entry name" value="Ig-like_fold"/>
</dbReference>
<dbReference type="EMBL" id="CP144699">
    <property type="protein sequence ID" value="WVZ19940.1"/>
    <property type="molecule type" value="Genomic_DNA"/>
</dbReference>
<name>A0AAQ3P1I9_VIGMU</name>
<dbReference type="SMART" id="SM00642">
    <property type="entry name" value="Aamy"/>
    <property type="match status" value="1"/>
</dbReference>
<dbReference type="InterPro" id="IPR004193">
    <property type="entry name" value="Glyco_hydro_13_N"/>
</dbReference>
<evidence type="ECO:0000313" key="4">
    <source>
        <dbReference type="Proteomes" id="UP001374535"/>
    </source>
</evidence>
<dbReference type="InterPro" id="IPR014756">
    <property type="entry name" value="Ig_E-set"/>
</dbReference>
<reference evidence="3 4" key="1">
    <citation type="journal article" date="2023" name="Life. Sci Alliance">
        <title>Evolutionary insights into 3D genome organization and epigenetic landscape of Vigna mungo.</title>
        <authorList>
            <person name="Junaid A."/>
            <person name="Singh B."/>
            <person name="Bhatia S."/>
        </authorList>
    </citation>
    <scope>NUCLEOTIDE SEQUENCE [LARGE SCALE GENOMIC DNA]</scope>
    <source>
        <strain evidence="3">Urdbean</strain>
    </source>
</reference>
<dbReference type="Proteomes" id="UP001374535">
    <property type="component" value="Chromosome 2"/>
</dbReference>
<dbReference type="Gene3D" id="3.20.20.80">
    <property type="entry name" value="Glycosidases"/>
    <property type="match status" value="2"/>
</dbReference>
<dbReference type="InterPro" id="IPR013780">
    <property type="entry name" value="Glyco_hydro_b"/>
</dbReference>
<dbReference type="GO" id="GO:0005975">
    <property type="term" value="P:carbohydrate metabolic process"/>
    <property type="evidence" value="ECO:0007669"/>
    <property type="project" value="InterPro"/>
</dbReference>
<proteinExistence type="inferred from homology"/>
<comment type="similarity">
    <text evidence="1">Belongs to the glycosyl hydrolase 13 family.</text>
</comment>
<accession>A0AAQ3P1I9</accession>
<dbReference type="SUPFAM" id="SSF51445">
    <property type="entry name" value="(Trans)glycosidases"/>
    <property type="match status" value="1"/>
</dbReference>
<dbReference type="SUPFAM" id="SSF81296">
    <property type="entry name" value="E set domains"/>
    <property type="match status" value="1"/>
</dbReference>
<dbReference type="CDD" id="cd11326">
    <property type="entry name" value="AmyAc_Glg_debranch"/>
    <property type="match status" value="1"/>
</dbReference>